<evidence type="ECO:0000313" key="1">
    <source>
        <dbReference type="EMBL" id="OBU69718.1"/>
    </source>
</evidence>
<evidence type="ECO:0000313" key="2">
    <source>
        <dbReference type="Proteomes" id="UP000092256"/>
    </source>
</evidence>
<dbReference type="AlphaFoldDB" id="A0A1A6Y3E3"/>
<gene>
    <name evidence="1" type="ORF">A9K58_03330</name>
</gene>
<dbReference type="OrthoDB" id="6691177at2"/>
<comment type="caution">
    <text evidence="1">The sequence shown here is derived from an EMBL/GenBank/DDBJ whole genome shotgun (WGS) entry which is preliminary data.</text>
</comment>
<accession>A0A1A6Y3E3</accession>
<dbReference type="Proteomes" id="UP000092256">
    <property type="component" value="Unassembled WGS sequence"/>
</dbReference>
<name>A0A1A6Y3E3_STEMA</name>
<proteinExistence type="predicted"/>
<organism evidence="1 2">
    <name type="scientific">Stenotrophomonas maltophilia</name>
    <name type="common">Pseudomonas maltophilia</name>
    <name type="synonym">Xanthomonas maltophilia</name>
    <dbReference type="NCBI Taxonomy" id="40324"/>
    <lineage>
        <taxon>Bacteria</taxon>
        <taxon>Pseudomonadati</taxon>
        <taxon>Pseudomonadota</taxon>
        <taxon>Gammaproteobacteria</taxon>
        <taxon>Lysobacterales</taxon>
        <taxon>Lysobacteraceae</taxon>
        <taxon>Stenotrophomonas</taxon>
        <taxon>Stenotrophomonas maltophilia group</taxon>
    </lineage>
</organism>
<dbReference type="EMBL" id="LYVJ01000002">
    <property type="protein sequence ID" value="OBU69718.1"/>
    <property type="molecule type" value="Genomic_DNA"/>
</dbReference>
<evidence type="ECO:0008006" key="3">
    <source>
        <dbReference type="Google" id="ProtNLM"/>
    </source>
</evidence>
<dbReference type="RefSeq" id="WP_065197981.1">
    <property type="nucleotide sequence ID" value="NZ_LYVJ01000002.1"/>
</dbReference>
<reference evidence="1 2" key="1">
    <citation type="submission" date="2016-05" db="EMBL/GenBank/DDBJ databases">
        <title>Draft Genome Sequences of Stenotrophomonas maltophilia Strains Sm32COP, Sm41DVV, Sm46PAILV, SmF3, SmF22, SmSOFb1 and SmCVFa1, Isolated from Different Manures, in France.</title>
        <authorList>
            <person name="Nazaret S."/>
            <person name="Bodilis J."/>
        </authorList>
    </citation>
    <scope>NUCLEOTIDE SEQUENCE [LARGE SCALE GENOMIC DNA]</scope>
    <source>
        <strain evidence="1 2">Sm46PAILV</strain>
    </source>
</reference>
<protein>
    <recommendedName>
        <fullName evidence="3">Restriction endonuclease type IV Mrr domain-containing protein</fullName>
    </recommendedName>
</protein>
<sequence length="477" mass="52800">MRVSQQYKLKRKQAELDFVDVPLDTDLPVFVEPTAIRAMDTPWSSECVALLQNFFSNVLTAVQKGDKARAVSLLGSLNERNDFHLGYSSGKSRGHAFGKGSAGSVWESLLTSKAAKSGVLSDLEDTALLIEGVGADMISDAVCNIIRAPLIEYTQDMCRYYGIPMVANVSSGPCWDMQAQNWVARHIELPMPKGESLVLVPKSIVRLAGAYDAGTYYRHYLLPELQKQHLASGSGLVEVLKSKKRRVTKTALMKHYGKDKNAVAKLTEDNPDILAKYKKAKSADPSPPISNSTFAEIENVANVQLYDLYKKAVAVPPGRAHAHDYERAVEGLLSALLYPSLIHPVRQAPINQGRKIVDLRFSNSATAGFFSWLSKHYTAPYVFVEFKNYTEDVKNPELDQLSGRFSKSGGQVGILICRAVSDRKKIDAMCRDAAKDGRGYMIVLDDADLETLVKSTTAMHYDASRTILNERFDRLVL</sequence>